<dbReference type="AlphaFoldDB" id="A0AAX4K228"/>
<dbReference type="GO" id="GO:0005634">
    <property type="term" value="C:nucleus"/>
    <property type="evidence" value="ECO:0007669"/>
    <property type="project" value="UniProtKB-SubCell"/>
</dbReference>
<dbReference type="SMART" id="SM00066">
    <property type="entry name" value="GAL4"/>
    <property type="match status" value="1"/>
</dbReference>
<keyword evidence="9" id="KW-1185">Reference proteome</keyword>
<accession>A0AAX4K228</accession>
<dbReference type="InterPro" id="IPR036864">
    <property type="entry name" value="Zn2-C6_fun-type_DNA-bd_sf"/>
</dbReference>
<dbReference type="PROSITE" id="PS00463">
    <property type="entry name" value="ZN2_CY6_FUNGAL_1"/>
    <property type="match status" value="1"/>
</dbReference>
<feature type="region of interest" description="Disordered" evidence="6">
    <location>
        <begin position="92"/>
        <end position="134"/>
    </location>
</feature>
<dbReference type="Proteomes" id="UP001355207">
    <property type="component" value="Chromosome 8"/>
</dbReference>
<evidence type="ECO:0000313" key="8">
    <source>
        <dbReference type="EMBL" id="WWC91439.1"/>
    </source>
</evidence>
<evidence type="ECO:0000256" key="3">
    <source>
        <dbReference type="ARBA" id="ARBA00023015"/>
    </source>
</evidence>
<comment type="subcellular location">
    <subcellularLocation>
        <location evidence="1">Nucleus</location>
    </subcellularLocation>
</comment>
<dbReference type="GO" id="GO:0000981">
    <property type="term" value="F:DNA-binding transcription factor activity, RNA polymerase II-specific"/>
    <property type="evidence" value="ECO:0007669"/>
    <property type="project" value="InterPro"/>
</dbReference>
<dbReference type="Pfam" id="PF00172">
    <property type="entry name" value="Zn_clus"/>
    <property type="match status" value="1"/>
</dbReference>
<dbReference type="EMBL" id="CP144105">
    <property type="protein sequence ID" value="WWC91439.1"/>
    <property type="molecule type" value="Genomic_DNA"/>
</dbReference>
<feature type="compositionally biased region" description="Low complexity" evidence="6">
    <location>
        <begin position="125"/>
        <end position="134"/>
    </location>
</feature>
<evidence type="ECO:0000256" key="6">
    <source>
        <dbReference type="SAM" id="MobiDB-lite"/>
    </source>
</evidence>
<dbReference type="InterPro" id="IPR001138">
    <property type="entry name" value="Zn2Cys6_DnaBD"/>
</dbReference>
<feature type="compositionally biased region" description="Polar residues" evidence="6">
    <location>
        <begin position="98"/>
        <end position="112"/>
    </location>
</feature>
<dbReference type="CDD" id="cd12148">
    <property type="entry name" value="fungal_TF_MHR"/>
    <property type="match status" value="1"/>
</dbReference>
<keyword evidence="5" id="KW-0539">Nucleus</keyword>
<evidence type="ECO:0000256" key="5">
    <source>
        <dbReference type="ARBA" id="ARBA00023242"/>
    </source>
</evidence>
<keyword evidence="4" id="KW-0804">Transcription</keyword>
<feature type="region of interest" description="Disordered" evidence="6">
    <location>
        <begin position="673"/>
        <end position="694"/>
    </location>
</feature>
<evidence type="ECO:0000313" key="9">
    <source>
        <dbReference type="Proteomes" id="UP001355207"/>
    </source>
</evidence>
<keyword evidence="3" id="KW-0805">Transcription regulation</keyword>
<evidence type="ECO:0000256" key="1">
    <source>
        <dbReference type="ARBA" id="ARBA00004123"/>
    </source>
</evidence>
<feature type="compositionally biased region" description="Polar residues" evidence="6">
    <location>
        <begin position="673"/>
        <end position="687"/>
    </location>
</feature>
<dbReference type="GO" id="GO:0003677">
    <property type="term" value="F:DNA binding"/>
    <property type="evidence" value="ECO:0007669"/>
    <property type="project" value="InterPro"/>
</dbReference>
<dbReference type="PANTHER" id="PTHR47338">
    <property type="entry name" value="ZN(II)2CYS6 TRANSCRIPTION FACTOR (EUROFUNG)-RELATED"/>
    <property type="match status" value="1"/>
</dbReference>
<evidence type="ECO:0000259" key="7">
    <source>
        <dbReference type="PROSITE" id="PS50048"/>
    </source>
</evidence>
<dbReference type="PANTHER" id="PTHR47338:SF7">
    <property type="entry name" value="ZN(II)2CYS6 TRANSCRIPTION FACTOR (EUROFUNG)"/>
    <property type="match status" value="1"/>
</dbReference>
<keyword evidence="2" id="KW-0479">Metal-binding</keyword>
<gene>
    <name evidence="8" type="ORF">L201_006385</name>
</gene>
<dbReference type="CDD" id="cd00067">
    <property type="entry name" value="GAL4"/>
    <property type="match status" value="1"/>
</dbReference>
<name>A0AAX4K228_9TREE</name>
<sequence length="790" mass="88980">MPADTSDQGRTARRSKEGCLKCRQSRIKCDEVHPVCGRCQSRSISCEWPSGQPMSRKHRNPRSTSRCESIPEDSTSCKQCLDRGEICQRSGSERIASIDTSSDPSWSEQSQIHHGIPSSYASENIPSTSYQPQPQPQTIIAQSIIPVLPSPIIVNTDIHPNEVKELVRLYFRTVHHFGYLSFIHEADYWEMEEHGRAPEELTLLMAAHAIRFGGLPADPARLQQADKWVSNIGDKLTTRVLTEFGVVDLMGVVLCQTYDFLNGKYSRGMVMAGMAVRMMTFLRLHELNEWSRQTTTSKPLIGPESLRRLAWSVWYMDATLDGGNFGSSNIQEDGFTIQLPSDDRPFLLHRHVDTEPLIPKSIALDHHGHDTSPLDLSAHLLRAMCARQALAQAYSRIQRKLFTHPSIAQMGQTAEEKANNLLSTLTSDLSYSRALYHIYRDRTPTLVLLHVVRNNCERHTCLLRILVAQHTVDAGYNAKEERRALLINAKNLSRILADALNNQVALDPQIAMHAYNAIEILLFQPIKLAVEHSEPMDIPRQDIIDACRPLLQVIRNIANVCPLVSLIYPEAVNRMVQMGYVEELTNEDILAVLEKVHTMTNADKEFDWTESFWRYEIFLSRRSRMTASSNHTQNVIGPHSDNLPTSPEDALLEVPTGPSITSPSSNIVNQHLSPESAVQTQSTSNENVAAENPESGHVQFRQTNDNDNDNNVLLDPLTRLQELFGPESNAATPAVYAPMSSFTPSGQELWPNNTTFRIDNLQTQMNADDLNTVVSDAEFRDISLPYPWRW</sequence>
<dbReference type="InterPro" id="IPR007219">
    <property type="entry name" value="XnlR_reg_dom"/>
</dbReference>
<feature type="domain" description="Zn(2)-C6 fungal-type" evidence="7">
    <location>
        <begin position="18"/>
        <end position="48"/>
    </location>
</feature>
<dbReference type="GO" id="GO:0006351">
    <property type="term" value="P:DNA-templated transcription"/>
    <property type="evidence" value="ECO:0007669"/>
    <property type="project" value="InterPro"/>
</dbReference>
<evidence type="ECO:0000256" key="2">
    <source>
        <dbReference type="ARBA" id="ARBA00022723"/>
    </source>
</evidence>
<dbReference type="GeneID" id="91097054"/>
<dbReference type="InterPro" id="IPR050815">
    <property type="entry name" value="TF_fung"/>
</dbReference>
<reference evidence="8 9" key="1">
    <citation type="submission" date="2024-01" db="EMBL/GenBank/DDBJ databases">
        <title>Comparative genomics of Cryptococcus and Kwoniella reveals pathogenesis evolution and contrasting modes of karyotype evolution via chromosome fusion or intercentromeric recombination.</title>
        <authorList>
            <person name="Coelho M.A."/>
            <person name="David-Palma M."/>
            <person name="Shea T."/>
            <person name="Bowers K."/>
            <person name="McGinley-Smith S."/>
            <person name="Mohammad A.W."/>
            <person name="Gnirke A."/>
            <person name="Yurkov A.M."/>
            <person name="Nowrousian M."/>
            <person name="Sun S."/>
            <person name="Cuomo C.A."/>
            <person name="Heitman J."/>
        </authorList>
    </citation>
    <scope>NUCLEOTIDE SEQUENCE [LARGE SCALE GENOMIC DNA]</scope>
    <source>
        <strain evidence="8 9">CBS 6074</strain>
    </source>
</reference>
<feature type="region of interest" description="Disordered" evidence="6">
    <location>
        <begin position="49"/>
        <end position="75"/>
    </location>
</feature>
<proteinExistence type="predicted"/>
<organism evidence="8 9">
    <name type="scientific">Kwoniella dendrophila CBS 6074</name>
    <dbReference type="NCBI Taxonomy" id="1295534"/>
    <lineage>
        <taxon>Eukaryota</taxon>
        <taxon>Fungi</taxon>
        <taxon>Dikarya</taxon>
        <taxon>Basidiomycota</taxon>
        <taxon>Agaricomycotina</taxon>
        <taxon>Tremellomycetes</taxon>
        <taxon>Tremellales</taxon>
        <taxon>Cryptococcaceae</taxon>
        <taxon>Kwoniella</taxon>
    </lineage>
</organism>
<dbReference type="RefSeq" id="XP_066078201.1">
    <property type="nucleotide sequence ID" value="XM_066222104.1"/>
</dbReference>
<feature type="compositionally biased region" description="Polar residues" evidence="6">
    <location>
        <begin position="62"/>
        <end position="75"/>
    </location>
</feature>
<dbReference type="SUPFAM" id="SSF57701">
    <property type="entry name" value="Zn2/Cys6 DNA-binding domain"/>
    <property type="match status" value="1"/>
</dbReference>
<dbReference type="PROSITE" id="PS50048">
    <property type="entry name" value="ZN2_CY6_FUNGAL_2"/>
    <property type="match status" value="1"/>
</dbReference>
<protein>
    <recommendedName>
        <fullName evidence="7">Zn(2)-C6 fungal-type domain-containing protein</fullName>
    </recommendedName>
</protein>
<dbReference type="Gene3D" id="4.10.240.10">
    <property type="entry name" value="Zn(2)-C6 fungal-type DNA-binding domain"/>
    <property type="match status" value="1"/>
</dbReference>
<evidence type="ECO:0000256" key="4">
    <source>
        <dbReference type="ARBA" id="ARBA00023163"/>
    </source>
</evidence>
<dbReference type="GO" id="GO:0008270">
    <property type="term" value="F:zinc ion binding"/>
    <property type="evidence" value="ECO:0007669"/>
    <property type="project" value="InterPro"/>
</dbReference>
<dbReference type="Pfam" id="PF04082">
    <property type="entry name" value="Fungal_trans"/>
    <property type="match status" value="1"/>
</dbReference>